<evidence type="ECO:0000256" key="6">
    <source>
        <dbReference type="ARBA" id="ARBA00022692"/>
    </source>
</evidence>
<dbReference type="RefSeq" id="WP_211854849.1">
    <property type="nucleotide sequence ID" value="NZ_JAAGBB010000029.1"/>
</dbReference>
<comment type="caution">
    <text evidence="12">The sequence shown here is derived from an EMBL/GenBank/DDBJ whole genome shotgun (WGS) entry which is preliminary data.</text>
</comment>
<dbReference type="SUPFAM" id="SSF161098">
    <property type="entry name" value="MetI-like"/>
    <property type="match status" value="1"/>
</dbReference>
<keyword evidence="6 10" id="KW-0812">Transmembrane</keyword>
<dbReference type="Proteomes" id="UP001196870">
    <property type="component" value="Unassembled WGS sequence"/>
</dbReference>
<evidence type="ECO:0000256" key="2">
    <source>
        <dbReference type="ARBA" id="ARBA00004429"/>
    </source>
</evidence>
<gene>
    <name evidence="12" type="ORF">GXW71_22095</name>
</gene>
<dbReference type="PANTHER" id="PTHR30614:SF20">
    <property type="entry name" value="GLUTAMINE TRANSPORT SYSTEM PERMEASE PROTEIN GLNP"/>
    <property type="match status" value="1"/>
</dbReference>
<dbReference type="InterPro" id="IPR010065">
    <property type="entry name" value="AA_ABC_transptr_permease_3TM"/>
</dbReference>
<feature type="domain" description="ABC transmembrane type-1" evidence="11">
    <location>
        <begin position="17"/>
        <end position="210"/>
    </location>
</feature>
<keyword evidence="7" id="KW-0029">Amino-acid transport</keyword>
<evidence type="ECO:0000313" key="13">
    <source>
        <dbReference type="Proteomes" id="UP001196870"/>
    </source>
</evidence>
<evidence type="ECO:0000256" key="7">
    <source>
        <dbReference type="ARBA" id="ARBA00022970"/>
    </source>
</evidence>
<keyword evidence="5" id="KW-1003">Cell membrane</keyword>
<protein>
    <submittedName>
        <fullName evidence="12">Amino acid ABC transporter permease</fullName>
    </submittedName>
</protein>
<dbReference type="InterPro" id="IPR035906">
    <property type="entry name" value="MetI-like_sf"/>
</dbReference>
<proteinExistence type="inferred from homology"/>
<evidence type="ECO:0000256" key="8">
    <source>
        <dbReference type="ARBA" id="ARBA00022989"/>
    </source>
</evidence>
<evidence type="ECO:0000313" key="12">
    <source>
        <dbReference type="EMBL" id="MBR0667069.1"/>
    </source>
</evidence>
<dbReference type="CDD" id="cd06261">
    <property type="entry name" value="TM_PBP2"/>
    <property type="match status" value="1"/>
</dbReference>
<dbReference type="Gene3D" id="1.10.3720.10">
    <property type="entry name" value="MetI-like"/>
    <property type="match status" value="1"/>
</dbReference>
<evidence type="ECO:0000256" key="1">
    <source>
        <dbReference type="ARBA" id="ARBA00003159"/>
    </source>
</evidence>
<dbReference type="PANTHER" id="PTHR30614">
    <property type="entry name" value="MEMBRANE COMPONENT OF AMINO ACID ABC TRANSPORTER"/>
    <property type="match status" value="1"/>
</dbReference>
<reference evidence="13" key="1">
    <citation type="journal article" date="2021" name="Syst. Appl. Microbiol.">
        <title>Roseomonas hellenica sp. nov., isolated from roots of wild-growing Alkanna tinctoria.</title>
        <authorList>
            <person name="Rat A."/>
            <person name="Naranjo H.D."/>
            <person name="Lebbe L."/>
            <person name="Cnockaert M."/>
            <person name="Krigas N."/>
            <person name="Grigoriadou K."/>
            <person name="Maloupa E."/>
            <person name="Willems A."/>
        </authorList>
    </citation>
    <scope>NUCLEOTIDE SEQUENCE [LARGE SCALE GENOMIC DNA]</scope>
    <source>
        <strain evidence="13">LMG 31523</strain>
    </source>
</reference>
<feature type="transmembrane region" description="Helical" evidence="10">
    <location>
        <begin position="27"/>
        <end position="49"/>
    </location>
</feature>
<comment type="function">
    <text evidence="1">Part of the binding-protein-dependent transport system for glutamine; probably responsible for the translocation of the substrate across the membrane.</text>
</comment>
<name>A0ABS5F3D3_9PROT</name>
<dbReference type="NCBIfam" id="TIGR01726">
    <property type="entry name" value="HEQRo_perm_3TM"/>
    <property type="match status" value="1"/>
</dbReference>
<evidence type="ECO:0000256" key="9">
    <source>
        <dbReference type="ARBA" id="ARBA00023136"/>
    </source>
</evidence>
<sequence>MAYEWDFAIVLENLPVLLRGLGVMLQLWLSALAFGLAAGFVIALGRMAAAAPLRLLARCYVELFRNTPALIQLIWFYYAFPIVIGVQLTPFAAAVIGLSLNTSAYAAEIFRGGMQAVPRGQWEGASALGMTHAAVLRRVVLPQVLRLMLPAFTNRAIELAKTTSLASVLAVQELMYQGRLLSATYYRPMEILTTVALIYFMVIWPGSLLSAWLERRLARHG</sequence>
<evidence type="ECO:0000256" key="5">
    <source>
        <dbReference type="ARBA" id="ARBA00022475"/>
    </source>
</evidence>
<feature type="transmembrane region" description="Helical" evidence="10">
    <location>
        <begin position="70"/>
        <end position="96"/>
    </location>
</feature>
<organism evidence="12 13">
    <name type="scientific">Plastoroseomonas hellenica</name>
    <dbReference type="NCBI Taxonomy" id="2687306"/>
    <lineage>
        <taxon>Bacteria</taxon>
        <taxon>Pseudomonadati</taxon>
        <taxon>Pseudomonadota</taxon>
        <taxon>Alphaproteobacteria</taxon>
        <taxon>Acetobacterales</taxon>
        <taxon>Acetobacteraceae</taxon>
        <taxon>Plastoroseomonas</taxon>
    </lineage>
</organism>
<dbReference type="InterPro" id="IPR000515">
    <property type="entry name" value="MetI-like"/>
</dbReference>
<evidence type="ECO:0000256" key="3">
    <source>
        <dbReference type="ARBA" id="ARBA00010072"/>
    </source>
</evidence>
<dbReference type="EMBL" id="JAAGBB010000029">
    <property type="protein sequence ID" value="MBR0667069.1"/>
    <property type="molecule type" value="Genomic_DNA"/>
</dbReference>
<keyword evidence="9 10" id="KW-0472">Membrane</keyword>
<dbReference type="Pfam" id="PF00528">
    <property type="entry name" value="BPD_transp_1"/>
    <property type="match status" value="1"/>
</dbReference>
<dbReference type="InterPro" id="IPR043429">
    <property type="entry name" value="ArtM/GltK/GlnP/TcyL/YhdX-like"/>
</dbReference>
<keyword evidence="8 10" id="KW-1133">Transmembrane helix</keyword>
<keyword evidence="13" id="KW-1185">Reference proteome</keyword>
<evidence type="ECO:0000259" key="11">
    <source>
        <dbReference type="PROSITE" id="PS50928"/>
    </source>
</evidence>
<feature type="transmembrane region" description="Helical" evidence="10">
    <location>
        <begin position="191"/>
        <end position="213"/>
    </location>
</feature>
<accession>A0ABS5F3D3</accession>
<evidence type="ECO:0000256" key="4">
    <source>
        <dbReference type="ARBA" id="ARBA00022448"/>
    </source>
</evidence>
<dbReference type="PROSITE" id="PS50928">
    <property type="entry name" value="ABC_TM1"/>
    <property type="match status" value="1"/>
</dbReference>
<comment type="subcellular location">
    <subcellularLocation>
        <location evidence="2">Cell inner membrane</location>
        <topology evidence="2">Multi-pass membrane protein</topology>
    </subcellularLocation>
    <subcellularLocation>
        <location evidence="10">Cell membrane</location>
        <topology evidence="10">Multi-pass membrane protein</topology>
    </subcellularLocation>
</comment>
<comment type="similarity">
    <text evidence="3">Belongs to the binding-protein-dependent transport system permease family. HisMQ subfamily.</text>
</comment>
<evidence type="ECO:0000256" key="10">
    <source>
        <dbReference type="RuleBase" id="RU363032"/>
    </source>
</evidence>
<keyword evidence="4 10" id="KW-0813">Transport</keyword>